<dbReference type="Proteomes" id="UP000033562">
    <property type="component" value="Unassembled WGS sequence"/>
</dbReference>
<evidence type="ECO:0000313" key="3">
    <source>
        <dbReference type="Proteomes" id="UP000033562"/>
    </source>
</evidence>
<accession>A0A0F3NL40</accession>
<evidence type="ECO:0000313" key="2">
    <source>
        <dbReference type="EMBL" id="KJV68750.1"/>
    </source>
</evidence>
<dbReference type="EMBL" id="LANX01000001">
    <property type="protein sequence ID" value="KJV68750.1"/>
    <property type="molecule type" value="Genomic_DNA"/>
</dbReference>
<reference evidence="2 3" key="1">
    <citation type="submission" date="2015-02" db="EMBL/GenBank/DDBJ databases">
        <title>Genome Sequencing of Rickettsiales.</title>
        <authorList>
            <person name="Daugherty S.C."/>
            <person name="Su Q."/>
            <person name="Abolude K."/>
            <person name="Beier-Sexton M."/>
            <person name="Carlyon J.A."/>
            <person name="Carter R."/>
            <person name="Day N.P."/>
            <person name="Dumler S.J."/>
            <person name="Dyachenko V."/>
            <person name="Godinez A."/>
            <person name="Kurtti T.J."/>
            <person name="Lichay M."/>
            <person name="Mullins K.E."/>
            <person name="Ott S."/>
            <person name="Pappas-Brown V."/>
            <person name="Paris D.H."/>
            <person name="Patel P."/>
            <person name="Richards A.L."/>
            <person name="Sadzewicz L."/>
            <person name="Sears K."/>
            <person name="Seidman D."/>
            <person name="Sengamalay N."/>
            <person name="Stenos J."/>
            <person name="Tallon L.J."/>
            <person name="Vincent G."/>
            <person name="Fraser C.M."/>
            <person name="Munderloh U."/>
            <person name="Dunning-Hotopp J.C."/>
        </authorList>
    </citation>
    <scope>NUCLEOTIDE SEQUENCE [LARGE SCALE GENOMIC DNA]</scope>
    <source>
        <strain evidence="2 3">RAC413</strain>
    </source>
</reference>
<gene>
    <name evidence="2" type="ORF">NLO413_0113</name>
</gene>
<organism evidence="2 3">
    <name type="scientific">Candidatus Neoehrlichia procyonis str. RAC413</name>
    <dbReference type="NCBI Taxonomy" id="1359163"/>
    <lineage>
        <taxon>Bacteria</taxon>
        <taxon>Pseudomonadati</taxon>
        <taxon>Pseudomonadota</taxon>
        <taxon>Alphaproteobacteria</taxon>
        <taxon>Rickettsiales</taxon>
        <taxon>Anaplasmataceae</taxon>
        <taxon>Candidatus Neoehrlichia</taxon>
    </lineage>
</organism>
<dbReference type="RefSeq" id="WP_269744818.1">
    <property type="nucleotide sequence ID" value="NZ_LANX01000001.1"/>
</dbReference>
<protein>
    <submittedName>
        <fullName evidence="2">Uncharacterized protein</fullName>
    </submittedName>
</protein>
<dbReference type="STRING" id="1359163.NLO413_0113"/>
<name>A0A0F3NL40_9RICK</name>
<feature type="compositionally biased region" description="Basic and acidic residues" evidence="1">
    <location>
        <begin position="1"/>
        <end position="12"/>
    </location>
</feature>
<dbReference type="AlphaFoldDB" id="A0A0F3NL40"/>
<feature type="region of interest" description="Disordered" evidence="1">
    <location>
        <begin position="1"/>
        <end position="20"/>
    </location>
</feature>
<evidence type="ECO:0000256" key="1">
    <source>
        <dbReference type="SAM" id="MobiDB-lite"/>
    </source>
</evidence>
<proteinExistence type="predicted"/>
<keyword evidence="3" id="KW-1185">Reference proteome</keyword>
<sequence length="41" mass="4443">MSDVENKQEDKSISATKASSKLRNICSCISEGGGKNNIKRD</sequence>
<comment type="caution">
    <text evidence="2">The sequence shown here is derived from an EMBL/GenBank/DDBJ whole genome shotgun (WGS) entry which is preliminary data.</text>
</comment>